<dbReference type="Proteomes" id="UP000241769">
    <property type="component" value="Unassembled WGS sequence"/>
</dbReference>
<feature type="compositionally biased region" description="Polar residues" evidence="1">
    <location>
        <begin position="134"/>
        <end position="147"/>
    </location>
</feature>
<proteinExistence type="predicted"/>
<evidence type="ECO:0000313" key="2">
    <source>
        <dbReference type="EMBL" id="PRP74515.1"/>
    </source>
</evidence>
<dbReference type="EMBL" id="MDYQ01000460">
    <property type="protein sequence ID" value="PRP74515.1"/>
    <property type="molecule type" value="Genomic_DNA"/>
</dbReference>
<feature type="region of interest" description="Disordered" evidence="1">
    <location>
        <begin position="45"/>
        <end position="218"/>
    </location>
</feature>
<sequence>MVLNSITNREDVSTSWLDEELCLEPPLKLIGGAYIISKKDVTTKDNTLSRISSQRSSPRKGSTKLRPNLISKVLPTSSGSQVKRVAGTKSIPGMKKGDSVASSSMPFDHQAANKENRDNQVPSQGVQKPLANHPINTSKELASSEQLTSRKRVTFKSPLPSKKSISKDEHTTPATPHGPQHPSAASFTTETGDYPNDPQDTDDIIVCPMDELNPTSYHPAPIQSEPKATPELSEFDSPYISPELLARYAHLRKPVLVTEVPEFISPADIAREISPLYTDATGRAIGISFSRQLEYERIRAEGMFKPKYEGGTYKITKVDEPEATRLLSDFSSNRDKAVEPFKLHKLPERMRSCSLKNGKDVTPLFSKKMSVQQISHTNLRELHHLSHDNLLKKHVGTLHVHPSIQTTVEMECTVQNSSSPSGTGSGGTKATKSGTAEISMEMQPKRHLRRGNLSKLIVYWKMATASHASVRTSVRHRCSLRSPITVVYPNFSVHSLSNQTLTDDSVVLDHTHYSRR</sequence>
<evidence type="ECO:0000256" key="1">
    <source>
        <dbReference type="SAM" id="MobiDB-lite"/>
    </source>
</evidence>
<gene>
    <name evidence="2" type="ORF">PROFUN_12529</name>
</gene>
<feature type="compositionally biased region" description="Polar residues" evidence="1">
    <location>
        <begin position="45"/>
        <end position="56"/>
    </location>
</feature>
<organism evidence="2 3">
    <name type="scientific">Planoprotostelium fungivorum</name>
    <dbReference type="NCBI Taxonomy" id="1890364"/>
    <lineage>
        <taxon>Eukaryota</taxon>
        <taxon>Amoebozoa</taxon>
        <taxon>Evosea</taxon>
        <taxon>Variosea</taxon>
        <taxon>Cavosteliida</taxon>
        <taxon>Cavosteliaceae</taxon>
        <taxon>Planoprotostelium</taxon>
    </lineage>
</organism>
<evidence type="ECO:0000313" key="3">
    <source>
        <dbReference type="Proteomes" id="UP000241769"/>
    </source>
</evidence>
<comment type="caution">
    <text evidence="2">The sequence shown here is derived from an EMBL/GenBank/DDBJ whole genome shotgun (WGS) entry which is preliminary data.</text>
</comment>
<feature type="compositionally biased region" description="Low complexity" evidence="1">
    <location>
        <begin position="417"/>
        <end position="435"/>
    </location>
</feature>
<dbReference type="AlphaFoldDB" id="A0A2P6MS40"/>
<protein>
    <submittedName>
        <fullName evidence="2">Uncharacterized protein</fullName>
    </submittedName>
</protein>
<accession>A0A2P6MS40</accession>
<reference evidence="2 3" key="1">
    <citation type="journal article" date="2018" name="Genome Biol. Evol.">
        <title>Multiple Roots of Fruiting Body Formation in Amoebozoa.</title>
        <authorList>
            <person name="Hillmann F."/>
            <person name="Forbes G."/>
            <person name="Novohradska S."/>
            <person name="Ferling I."/>
            <person name="Riege K."/>
            <person name="Groth M."/>
            <person name="Westermann M."/>
            <person name="Marz M."/>
            <person name="Spaller T."/>
            <person name="Winckler T."/>
            <person name="Schaap P."/>
            <person name="Glockner G."/>
        </authorList>
    </citation>
    <scope>NUCLEOTIDE SEQUENCE [LARGE SCALE GENOMIC DNA]</scope>
    <source>
        <strain evidence="2 3">Jena</strain>
    </source>
</reference>
<dbReference type="InParanoid" id="A0A2P6MS40"/>
<keyword evidence="3" id="KW-1185">Reference proteome</keyword>
<name>A0A2P6MS40_9EUKA</name>
<feature type="region of interest" description="Disordered" evidence="1">
    <location>
        <begin position="414"/>
        <end position="435"/>
    </location>
</feature>